<accession>A0ABT7PK38</accession>
<evidence type="ECO:0000256" key="1">
    <source>
        <dbReference type="SAM" id="MobiDB-lite"/>
    </source>
</evidence>
<keyword evidence="4" id="KW-1185">Reference proteome</keyword>
<protein>
    <submittedName>
        <fullName evidence="3">Uncharacterized protein</fullName>
    </submittedName>
</protein>
<gene>
    <name evidence="3" type="ORF">QTN89_15555</name>
</gene>
<organism evidence="3 4">
    <name type="scientific">Roseiconus lacunae</name>
    <dbReference type="NCBI Taxonomy" id="2605694"/>
    <lineage>
        <taxon>Bacteria</taxon>
        <taxon>Pseudomonadati</taxon>
        <taxon>Planctomycetota</taxon>
        <taxon>Planctomycetia</taxon>
        <taxon>Pirellulales</taxon>
        <taxon>Pirellulaceae</taxon>
        <taxon>Roseiconus</taxon>
    </lineage>
</organism>
<evidence type="ECO:0000313" key="3">
    <source>
        <dbReference type="EMBL" id="MDM4016862.1"/>
    </source>
</evidence>
<evidence type="ECO:0000256" key="2">
    <source>
        <dbReference type="SAM" id="Phobius"/>
    </source>
</evidence>
<sequence>MVRQDTCIENNVGAIRQRWAMLVCAMACVLVGGSVFAQPPGTYPPPEVVLPSPTAANVEPGKIPIKGMMVFDVSRQLVYVGPLTYEKWWQLEQESENQSRRFVFESVQISGRVDGNRAELSIEVRVAVDATGEELVEIPMAMENFHRLAPAEFYQGRENGNKLALDIDGQTGAQQLLAAVKSDTVVAFRMQMAARVENNGLKSLQFRLPPAPTHINLLTDANEVVGQIPDRDDEVIETSVDESGKTRFNVVSSGGNFTLQWGKQDGPVVTPQLESNSDVSVTWNTPQEPFIQNIEMTIRDPRGPISNFQLRLPKNATMLENPRLIGGGQFGQLETAQTNPDDPSLYSVILPKAERQKSIALSFRVELESESPTAADPLRFQVPVVVGAVRSRGMIRLIAGPEYRLRWRELASVSKIAGGDADDSSNGENVHQFQFIRSEFNLPLWLDATRREIRVTNSTNIELRDNYANLTLDIRSAGNSSPNRLLTVDMAGWQILSVENARTGARIARYDRDEFVEIENAYTGMEESIPILIKARRVFEPTDDEKEQVHKQIDLTIPRIVDPGDGQEPVIVTESTLELSSRGRRALVVDLGRSENLQRQPTDDSEQDDSIRRFAIVPADAESRLIGDLVEQPPRLVFESFDAKVQLEVDEIDTVVRWKIQSQTDLEGRLRIAVPKLFTAATGLTPTDTVTAASGTKPSDQRFGRSVPWTVLVQGRPASLVPVVDGAAGLGNVAAVGITTAANASSDAPANSNTADTPVSNSALGEVDYFDVVSDALTDGTMELRFQRAWAVTQSQQDQSANATFAMPYPLVQDITLRGDVNVELIGNQQHVLEPVDDLIDDSVLRYRSLPKSPIRLKLSPQARIANELLVGKVFIRTIVNEVTQHDQIIAVVDGAGEFVIELVGPLEPDAKVLIDGKPAAFRLIDQTIQLRLPKETKSPHVIDVRLWQDRTASGLIEKVSPLVTFGPGLQEVYWQLTTPPNSHLLGSKASVGRLMRWTFDRWLVRQPLLAETALVNRMVQADAEFVELTPMPNSGNRYLFSSMDDRAFSAYTGTRTLIWLVVASLVVMCTAMLTYFPVTRHPVTLMMGIVLLVGLLFIAPDATVLLGQVSMLALIVVAVMLAIRSLVVPTPSRVLSSSQISRASASRFEPSTRNGRQAEFRSPSSIAVTHSIGPEDVTSAPDEVSS</sequence>
<proteinExistence type="predicted"/>
<evidence type="ECO:0000313" key="4">
    <source>
        <dbReference type="Proteomes" id="UP001239462"/>
    </source>
</evidence>
<keyword evidence="2" id="KW-0472">Membrane</keyword>
<feature type="region of interest" description="Disordered" evidence="1">
    <location>
        <begin position="1146"/>
        <end position="1187"/>
    </location>
</feature>
<comment type="caution">
    <text evidence="3">The sequence shown here is derived from an EMBL/GenBank/DDBJ whole genome shotgun (WGS) entry which is preliminary data.</text>
</comment>
<reference evidence="3 4" key="1">
    <citation type="submission" date="2023-06" db="EMBL/GenBank/DDBJ databases">
        <title>Roseiconus lacunae JC819 isolated from Gulf of Mannar region, Tamil Nadu.</title>
        <authorList>
            <person name="Pk S."/>
            <person name="Ch S."/>
            <person name="Ch V.R."/>
        </authorList>
    </citation>
    <scope>NUCLEOTIDE SEQUENCE [LARGE SCALE GENOMIC DNA]</scope>
    <source>
        <strain evidence="3 4">JC819</strain>
    </source>
</reference>
<keyword evidence="2" id="KW-1133">Transmembrane helix</keyword>
<dbReference type="EMBL" id="JASZZN010000010">
    <property type="protein sequence ID" value="MDM4016862.1"/>
    <property type="molecule type" value="Genomic_DNA"/>
</dbReference>
<feature type="transmembrane region" description="Helical" evidence="2">
    <location>
        <begin position="1084"/>
        <end position="1100"/>
    </location>
</feature>
<dbReference type="RefSeq" id="WP_289164458.1">
    <property type="nucleotide sequence ID" value="NZ_JASZZN010000010.1"/>
</dbReference>
<dbReference type="Proteomes" id="UP001239462">
    <property type="component" value="Unassembled WGS sequence"/>
</dbReference>
<name>A0ABT7PK38_9BACT</name>
<keyword evidence="2" id="KW-0812">Transmembrane</keyword>
<feature type="transmembrane region" description="Helical" evidence="2">
    <location>
        <begin position="1058"/>
        <end position="1077"/>
    </location>
</feature>
<feature type="transmembrane region" description="Helical" evidence="2">
    <location>
        <begin position="1106"/>
        <end position="1124"/>
    </location>
</feature>